<gene>
    <name evidence="1" type="ORF">SK128_006027</name>
</gene>
<comment type="caution">
    <text evidence="1">The sequence shown here is derived from an EMBL/GenBank/DDBJ whole genome shotgun (WGS) entry which is preliminary data.</text>
</comment>
<reference evidence="1 2" key="1">
    <citation type="submission" date="2023-11" db="EMBL/GenBank/DDBJ databases">
        <title>Halocaridina rubra genome assembly.</title>
        <authorList>
            <person name="Smith C."/>
        </authorList>
    </citation>
    <scope>NUCLEOTIDE SEQUENCE [LARGE SCALE GENOMIC DNA]</scope>
    <source>
        <strain evidence="1">EP-1</strain>
        <tissue evidence="1">Whole</tissue>
    </source>
</reference>
<proteinExistence type="predicted"/>
<accession>A0AAN9A7J0</accession>
<name>A0AAN9A7J0_HALRR</name>
<sequence>MPLSKAPRIIHYPIYFDCTNIIRVDHTSILPVFCRQYRMEPAPMSQVITTPPNAVEVVDLTEASPSTSRKHHNNRV</sequence>
<dbReference type="Proteomes" id="UP001381693">
    <property type="component" value="Unassembled WGS sequence"/>
</dbReference>
<protein>
    <submittedName>
        <fullName evidence="1">Uncharacterized protein</fullName>
    </submittedName>
</protein>
<feature type="non-terminal residue" evidence="1">
    <location>
        <position position="76"/>
    </location>
</feature>
<keyword evidence="2" id="KW-1185">Reference proteome</keyword>
<dbReference type="EMBL" id="JAXCGZ010008562">
    <property type="protein sequence ID" value="KAK7077558.1"/>
    <property type="molecule type" value="Genomic_DNA"/>
</dbReference>
<evidence type="ECO:0000313" key="2">
    <source>
        <dbReference type="Proteomes" id="UP001381693"/>
    </source>
</evidence>
<evidence type="ECO:0000313" key="1">
    <source>
        <dbReference type="EMBL" id="KAK7077558.1"/>
    </source>
</evidence>
<organism evidence="1 2">
    <name type="scientific">Halocaridina rubra</name>
    <name type="common">Hawaiian red shrimp</name>
    <dbReference type="NCBI Taxonomy" id="373956"/>
    <lineage>
        <taxon>Eukaryota</taxon>
        <taxon>Metazoa</taxon>
        <taxon>Ecdysozoa</taxon>
        <taxon>Arthropoda</taxon>
        <taxon>Crustacea</taxon>
        <taxon>Multicrustacea</taxon>
        <taxon>Malacostraca</taxon>
        <taxon>Eumalacostraca</taxon>
        <taxon>Eucarida</taxon>
        <taxon>Decapoda</taxon>
        <taxon>Pleocyemata</taxon>
        <taxon>Caridea</taxon>
        <taxon>Atyoidea</taxon>
        <taxon>Atyidae</taxon>
        <taxon>Halocaridina</taxon>
    </lineage>
</organism>
<dbReference type="AlphaFoldDB" id="A0AAN9A7J0"/>